<gene>
    <name evidence="2" type="ORF">EV385_6757</name>
</gene>
<organism evidence="2 3">
    <name type="scientific">Krasilnikovia cinnamomea</name>
    <dbReference type="NCBI Taxonomy" id="349313"/>
    <lineage>
        <taxon>Bacteria</taxon>
        <taxon>Bacillati</taxon>
        <taxon>Actinomycetota</taxon>
        <taxon>Actinomycetes</taxon>
        <taxon>Micromonosporales</taxon>
        <taxon>Micromonosporaceae</taxon>
        <taxon>Krasilnikovia</taxon>
    </lineage>
</organism>
<feature type="transmembrane region" description="Helical" evidence="1">
    <location>
        <begin position="12"/>
        <end position="29"/>
    </location>
</feature>
<keyword evidence="1" id="KW-0812">Transmembrane</keyword>
<dbReference type="AlphaFoldDB" id="A0A4Q7Z879"/>
<protein>
    <submittedName>
        <fullName evidence="2">Uncharacterized protein</fullName>
    </submittedName>
</protein>
<name>A0A4Q7Z879_9ACTN</name>
<comment type="caution">
    <text evidence="2">The sequence shown here is derived from an EMBL/GenBank/DDBJ whole genome shotgun (WGS) entry which is preliminary data.</text>
</comment>
<dbReference type="EMBL" id="SHKY01000002">
    <property type="protein sequence ID" value="RZU46680.1"/>
    <property type="molecule type" value="Genomic_DNA"/>
</dbReference>
<proteinExistence type="predicted"/>
<keyword evidence="1" id="KW-1133">Transmembrane helix</keyword>
<evidence type="ECO:0000256" key="1">
    <source>
        <dbReference type="SAM" id="Phobius"/>
    </source>
</evidence>
<evidence type="ECO:0000313" key="3">
    <source>
        <dbReference type="Proteomes" id="UP000292564"/>
    </source>
</evidence>
<sequence>MYYVLYAYARSNVLYASAIMILFANAGEWP</sequence>
<evidence type="ECO:0000313" key="2">
    <source>
        <dbReference type="EMBL" id="RZU46680.1"/>
    </source>
</evidence>
<dbReference type="Proteomes" id="UP000292564">
    <property type="component" value="Unassembled WGS sequence"/>
</dbReference>
<keyword evidence="3" id="KW-1185">Reference proteome</keyword>
<accession>A0A4Q7Z879</accession>
<keyword evidence="1" id="KW-0472">Membrane</keyword>
<reference evidence="2 3" key="1">
    <citation type="submission" date="2019-02" db="EMBL/GenBank/DDBJ databases">
        <title>Sequencing the genomes of 1000 actinobacteria strains.</title>
        <authorList>
            <person name="Klenk H.-P."/>
        </authorList>
    </citation>
    <scope>NUCLEOTIDE SEQUENCE [LARGE SCALE GENOMIC DNA]</scope>
    <source>
        <strain evidence="2 3">DSM 45162</strain>
    </source>
</reference>